<accession>A0A5E8CB93</accession>
<feature type="domain" description="Rhodanese" evidence="1">
    <location>
        <begin position="24"/>
        <end position="122"/>
    </location>
</feature>
<evidence type="ECO:0000313" key="2">
    <source>
        <dbReference type="EMBL" id="VVT58586.1"/>
    </source>
</evidence>
<name>A0A5E8CB93_9ASCO</name>
<dbReference type="InterPro" id="IPR001763">
    <property type="entry name" value="Rhodanese-like_dom"/>
</dbReference>
<organism evidence="2 3">
    <name type="scientific">Magnusiomyces paraingens</name>
    <dbReference type="NCBI Taxonomy" id="2606893"/>
    <lineage>
        <taxon>Eukaryota</taxon>
        <taxon>Fungi</taxon>
        <taxon>Dikarya</taxon>
        <taxon>Ascomycota</taxon>
        <taxon>Saccharomycotina</taxon>
        <taxon>Dipodascomycetes</taxon>
        <taxon>Dipodascales</taxon>
        <taxon>Dipodascaceae</taxon>
        <taxon>Magnusiomyces</taxon>
    </lineage>
</organism>
<dbReference type="RefSeq" id="XP_031856885.1">
    <property type="nucleotide sequence ID" value="XM_032000994.1"/>
</dbReference>
<dbReference type="GO" id="GO:0005634">
    <property type="term" value="C:nucleus"/>
    <property type="evidence" value="ECO:0007669"/>
    <property type="project" value="TreeGrafter"/>
</dbReference>
<proteinExistence type="predicted"/>
<dbReference type="OrthoDB" id="102559at2759"/>
<dbReference type="InterPro" id="IPR036873">
    <property type="entry name" value="Rhodanese-like_dom_sf"/>
</dbReference>
<dbReference type="Pfam" id="PF00581">
    <property type="entry name" value="Rhodanese"/>
    <property type="match status" value="1"/>
</dbReference>
<dbReference type="SUPFAM" id="SSF52821">
    <property type="entry name" value="Rhodanese/Cell cycle control phosphatase"/>
    <property type="match status" value="1"/>
</dbReference>
<reference evidence="2 3" key="1">
    <citation type="submission" date="2019-09" db="EMBL/GenBank/DDBJ databases">
        <authorList>
            <person name="Brejova B."/>
        </authorList>
    </citation>
    <scope>NUCLEOTIDE SEQUENCE [LARGE SCALE GENOMIC DNA]</scope>
</reference>
<dbReference type="Gene3D" id="3.40.250.10">
    <property type="entry name" value="Rhodanese-like domain"/>
    <property type="match status" value="1"/>
</dbReference>
<gene>
    <name evidence="2" type="ORF">SAPINGB_P006283</name>
</gene>
<dbReference type="SMART" id="SM00450">
    <property type="entry name" value="RHOD"/>
    <property type="match status" value="1"/>
</dbReference>
<protein>
    <recommendedName>
        <fullName evidence="1">Rhodanese domain-containing protein</fullName>
    </recommendedName>
</protein>
<dbReference type="AlphaFoldDB" id="A0A5E8CB93"/>
<evidence type="ECO:0000313" key="3">
    <source>
        <dbReference type="Proteomes" id="UP000398389"/>
    </source>
</evidence>
<dbReference type="GeneID" id="43585094"/>
<dbReference type="GO" id="GO:0005737">
    <property type="term" value="C:cytoplasm"/>
    <property type="evidence" value="ECO:0007669"/>
    <property type="project" value="TreeGrafter"/>
</dbReference>
<sequence length="135" mass="15299">MSKPTVISPAILKSWLDSPSATLKVVVIDVRDEDRYGGHIRNSVNVPSSTFISAIPNLADQLQQTQARRIVFHCQLSQVRGPSCAGAYFRHIYGTPLQQEQEIYILQGGFSEWARQYGRENSVTENYKPQLYEQL</sequence>
<dbReference type="PANTHER" id="PTHR10828:SF38">
    <property type="entry name" value="ARSENICAL-RESISTANCE PROTEIN 2-RELATED"/>
    <property type="match status" value="1"/>
</dbReference>
<evidence type="ECO:0000259" key="1">
    <source>
        <dbReference type="PROSITE" id="PS50206"/>
    </source>
</evidence>
<dbReference type="PANTHER" id="PTHR10828">
    <property type="entry name" value="M-PHASE INDUCER PHOSPHATASE DUAL SPECIFICITY PHOSPHATASE CDC25"/>
    <property type="match status" value="1"/>
</dbReference>
<dbReference type="GO" id="GO:0004725">
    <property type="term" value="F:protein tyrosine phosphatase activity"/>
    <property type="evidence" value="ECO:0007669"/>
    <property type="project" value="TreeGrafter"/>
</dbReference>
<keyword evidence="3" id="KW-1185">Reference proteome</keyword>
<dbReference type="Proteomes" id="UP000398389">
    <property type="component" value="Unassembled WGS sequence"/>
</dbReference>
<dbReference type="EMBL" id="CABVLU010000005">
    <property type="protein sequence ID" value="VVT58586.1"/>
    <property type="molecule type" value="Genomic_DNA"/>
</dbReference>
<dbReference type="PROSITE" id="PS50206">
    <property type="entry name" value="RHODANESE_3"/>
    <property type="match status" value="1"/>
</dbReference>